<sequence length="97" mass="10675">MFAYRHNRAPKTTIFAIAGPIVIGMGCIIEEGTIIVNRRKEVMRIGDDNLFEIGCRVECPSVGNFNTISTRARVHHTVRISSFCVIGAGCLLAPTRI</sequence>
<keyword evidence="7" id="KW-0812">Transmembrane</keyword>
<proteinExistence type="inferred from homology"/>
<dbReference type="InterPro" id="IPR011004">
    <property type="entry name" value="Trimer_LpxA-like_sf"/>
</dbReference>
<dbReference type="GO" id="GO:0007052">
    <property type="term" value="P:mitotic spindle organization"/>
    <property type="evidence" value="ECO:0007669"/>
    <property type="project" value="TreeGrafter"/>
</dbReference>
<keyword evidence="5" id="KW-0206">Cytoskeleton</keyword>
<reference evidence="8 9" key="1">
    <citation type="submission" date="2014-04" db="EMBL/GenBank/DDBJ databases">
        <authorList>
            <consortium name="DOE Joint Genome Institute"/>
            <person name="Kuo A."/>
            <person name="Kohler A."/>
            <person name="Nagy L.G."/>
            <person name="Floudas D."/>
            <person name="Copeland A."/>
            <person name="Barry K.W."/>
            <person name="Cichocki N."/>
            <person name="Veneault-Fourrey C."/>
            <person name="LaButti K."/>
            <person name="Lindquist E.A."/>
            <person name="Lipzen A."/>
            <person name="Lundell T."/>
            <person name="Morin E."/>
            <person name="Murat C."/>
            <person name="Sun H."/>
            <person name="Tunlid A."/>
            <person name="Henrissat B."/>
            <person name="Grigoriev I.V."/>
            <person name="Hibbett D.S."/>
            <person name="Martin F."/>
            <person name="Nordberg H.P."/>
            <person name="Cantor M.N."/>
            <person name="Hua S.X."/>
        </authorList>
    </citation>
    <scope>NUCLEOTIDE SEQUENCE [LARGE SCALE GENOMIC DNA]</scope>
    <source>
        <strain evidence="8 9">LaAM-08-1</strain>
    </source>
</reference>
<dbReference type="SUPFAM" id="SSF51161">
    <property type="entry name" value="Trimeric LpxA-like enzymes"/>
    <property type="match status" value="1"/>
</dbReference>
<name>A0A0C9XM14_9AGAR</name>
<evidence type="ECO:0000313" key="9">
    <source>
        <dbReference type="Proteomes" id="UP000054477"/>
    </source>
</evidence>
<feature type="transmembrane region" description="Helical" evidence="7">
    <location>
        <begin position="12"/>
        <end position="36"/>
    </location>
</feature>
<keyword evidence="7" id="KW-1133">Transmembrane helix</keyword>
<keyword evidence="7" id="KW-0472">Membrane</keyword>
<dbReference type="EMBL" id="KN838555">
    <property type="protein sequence ID" value="KIK06111.1"/>
    <property type="molecule type" value="Genomic_DNA"/>
</dbReference>
<dbReference type="PANTHER" id="PTHR13072:SF0">
    <property type="entry name" value="DYNACTIN SUBUNIT 6"/>
    <property type="match status" value="1"/>
</dbReference>
<evidence type="ECO:0000256" key="4">
    <source>
        <dbReference type="ARBA" id="ARBA00022490"/>
    </source>
</evidence>
<dbReference type="AlphaFoldDB" id="A0A0C9XM14"/>
<dbReference type="Proteomes" id="UP000054477">
    <property type="component" value="Unassembled WGS sequence"/>
</dbReference>
<dbReference type="HOGENOM" id="CLU_2347024_0_0_1"/>
<reference evidence="9" key="2">
    <citation type="submission" date="2015-01" db="EMBL/GenBank/DDBJ databases">
        <title>Evolutionary Origins and Diversification of the Mycorrhizal Mutualists.</title>
        <authorList>
            <consortium name="DOE Joint Genome Institute"/>
            <consortium name="Mycorrhizal Genomics Consortium"/>
            <person name="Kohler A."/>
            <person name="Kuo A."/>
            <person name="Nagy L.G."/>
            <person name="Floudas D."/>
            <person name="Copeland A."/>
            <person name="Barry K.W."/>
            <person name="Cichocki N."/>
            <person name="Veneault-Fourrey C."/>
            <person name="LaButti K."/>
            <person name="Lindquist E.A."/>
            <person name="Lipzen A."/>
            <person name="Lundell T."/>
            <person name="Morin E."/>
            <person name="Murat C."/>
            <person name="Riley R."/>
            <person name="Ohm R."/>
            <person name="Sun H."/>
            <person name="Tunlid A."/>
            <person name="Henrissat B."/>
            <person name="Grigoriev I.V."/>
            <person name="Hibbett D.S."/>
            <person name="Martin F."/>
        </authorList>
    </citation>
    <scope>NUCLEOTIDE SEQUENCE [LARGE SCALE GENOMIC DNA]</scope>
    <source>
        <strain evidence="9">LaAM-08-1</strain>
    </source>
</reference>
<evidence type="ECO:0000256" key="3">
    <source>
        <dbReference type="ARBA" id="ARBA00016573"/>
    </source>
</evidence>
<evidence type="ECO:0000256" key="6">
    <source>
        <dbReference type="ARBA" id="ARBA00034687"/>
    </source>
</evidence>
<comment type="similarity">
    <text evidence="2">Belongs to the dynactin subunits 5/6 family. Dynactin subunit 6 subfamily.</text>
</comment>
<dbReference type="PANTHER" id="PTHR13072">
    <property type="entry name" value="DYNACTIN 6"/>
    <property type="match status" value="1"/>
</dbReference>
<dbReference type="GO" id="GO:0070840">
    <property type="term" value="F:dynein complex binding"/>
    <property type="evidence" value="ECO:0007669"/>
    <property type="project" value="TreeGrafter"/>
</dbReference>
<dbReference type="PROSITE" id="PS51257">
    <property type="entry name" value="PROKAR_LIPOPROTEIN"/>
    <property type="match status" value="1"/>
</dbReference>
<protein>
    <recommendedName>
        <fullName evidence="3">Dynactin subunit 6</fullName>
    </recommendedName>
</protein>
<gene>
    <name evidence="8" type="ORF">K443DRAFT_90099</name>
</gene>
<accession>A0A0C9XM14</accession>
<dbReference type="InterPro" id="IPR027777">
    <property type="entry name" value="DCTN6"/>
</dbReference>
<comment type="function">
    <text evidence="6">Part of the dynactin complex that activates the molecular motor dynein for ultra-processive transport along microtubules.</text>
</comment>
<dbReference type="STRING" id="1095629.A0A0C9XM14"/>
<evidence type="ECO:0000256" key="7">
    <source>
        <dbReference type="SAM" id="Phobius"/>
    </source>
</evidence>
<comment type="subcellular location">
    <subcellularLocation>
        <location evidence="1">Cytoplasm</location>
        <location evidence="1">Cytoskeleton</location>
    </subcellularLocation>
</comment>
<dbReference type="GO" id="GO:0005869">
    <property type="term" value="C:dynactin complex"/>
    <property type="evidence" value="ECO:0007669"/>
    <property type="project" value="InterPro"/>
</dbReference>
<evidence type="ECO:0000313" key="8">
    <source>
        <dbReference type="EMBL" id="KIK06111.1"/>
    </source>
</evidence>
<keyword evidence="4" id="KW-0963">Cytoplasm</keyword>
<dbReference type="OrthoDB" id="2355at2759"/>
<keyword evidence="9" id="KW-1185">Reference proteome</keyword>
<evidence type="ECO:0000256" key="1">
    <source>
        <dbReference type="ARBA" id="ARBA00004245"/>
    </source>
</evidence>
<organism evidence="8 9">
    <name type="scientific">Laccaria amethystina LaAM-08-1</name>
    <dbReference type="NCBI Taxonomy" id="1095629"/>
    <lineage>
        <taxon>Eukaryota</taxon>
        <taxon>Fungi</taxon>
        <taxon>Dikarya</taxon>
        <taxon>Basidiomycota</taxon>
        <taxon>Agaricomycotina</taxon>
        <taxon>Agaricomycetes</taxon>
        <taxon>Agaricomycetidae</taxon>
        <taxon>Agaricales</taxon>
        <taxon>Agaricineae</taxon>
        <taxon>Hydnangiaceae</taxon>
        <taxon>Laccaria</taxon>
    </lineage>
</organism>
<evidence type="ECO:0000256" key="2">
    <source>
        <dbReference type="ARBA" id="ARBA00007719"/>
    </source>
</evidence>
<evidence type="ECO:0000256" key="5">
    <source>
        <dbReference type="ARBA" id="ARBA00023212"/>
    </source>
</evidence>
<dbReference type="Gene3D" id="2.160.10.10">
    <property type="entry name" value="Hexapeptide repeat proteins"/>
    <property type="match status" value="1"/>
</dbReference>